<reference evidence="1" key="1">
    <citation type="journal article" date="2023" name="Mol. Biol. Evol.">
        <title>Third-Generation Sequencing Reveals the Adaptive Role of the Epigenome in Three Deep-Sea Polychaetes.</title>
        <authorList>
            <person name="Perez M."/>
            <person name="Aroh O."/>
            <person name="Sun Y."/>
            <person name="Lan Y."/>
            <person name="Juniper S.K."/>
            <person name="Young C.R."/>
            <person name="Angers B."/>
            <person name="Qian P.Y."/>
        </authorList>
    </citation>
    <scope>NUCLEOTIDE SEQUENCE</scope>
    <source>
        <strain evidence="1">R07B-5</strain>
    </source>
</reference>
<evidence type="ECO:0000313" key="1">
    <source>
        <dbReference type="EMBL" id="KAK2185243.1"/>
    </source>
</evidence>
<comment type="caution">
    <text evidence="1">The sequence shown here is derived from an EMBL/GenBank/DDBJ whole genome shotgun (WGS) entry which is preliminary data.</text>
</comment>
<accession>A0AAD9NZA1</accession>
<name>A0AAD9NZA1_RIDPI</name>
<dbReference type="Proteomes" id="UP001209878">
    <property type="component" value="Unassembled WGS sequence"/>
</dbReference>
<proteinExistence type="predicted"/>
<keyword evidence="2" id="KW-1185">Reference proteome</keyword>
<dbReference type="EMBL" id="JAODUO010000241">
    <property type="protein sequence ID" value="KAK2185243.1"/>
    <property type="molecule type" value="Genomic_DNA"/>
</dbReference>
<sequence>MRNRVRVLCCRIKPLTSLLTVRCSSSLNCTNEYLAIDSDEYLRTNILRAIIAAWLDVLRCSSIGQVCQEVTCRVH</sequence>
<evidence type="ECO:0000313" key="2">
    <source>
        <dbReference type="Proteomes" id="UP001209878"/>
    </source>
</evidence>
<organism evidence="1 2">
    <name type="scientific">Ridgeia piscesae</name>
    <name type="common">Tubeworm</name>
    <dbReference type="NCBI Taxonomy" id="27915"/>
    <lineage>
        <taxon>Eukaryota</taxon>
        <taxon>Metazoa</taxon>
        <taxon>Spiralia</taxon>
        <taxon>Lophotrochozoa</taxon>
        <taxon>Annelida</taxon>
        <taxon>Polychaeta</taxon>
        <taxon>Sedentaria</taxon>
        <taxon>Canalipalpata</taxon>
        <taxon>Sabellida</taxon>
        <taxon>Siboglinidae</taxon>
        <taxon>Ridgeia</taxon>
    </lineage>
</organism>
<gene>
    <name evidence="1" type="ORF">NP493_241g02011</name>
</gene>
<protein>
    <submittedName>
        <fullName evidence="1">Uncharacterized protein</fullName>
    </submittedName>
</protein>
<dbReference type="AlphaFoldDB" id="A0AAD9NZA1"/>